<feature type="signal peptide" evidence="1">
    <location>
        <begin position="1"/>
        <end position="24"/>
    </location>
</feature>
<dbReference type="RefSeq" id="WP_406794866.1">
    <property type="nucleotide sequence ID" value="NZ_JBJHZX010000088.1"/>
</dbReference>
<dbReference type="EMBL" id="JBJHZX010000088">
    <property type="protein sequence ID" value="MFL0198752.1"/>
    <property type="molecule type" value="Genomic_DNA"/>
</dbReference>
<sequence>MKIKKLLVALAVTLVAGASATVYAETTTNYTGQGLGLGRITSKRGYDYVSSVLKNKLGMTDKEINDGLSSGKTMYDLAKDKGMTIDEFKKALIEEKSKAIDEAVSNGTITKGQGDSLKENIKNNINNCNANIGHMHGIDRANCSALK</sequence>
<evidence type="ECO:0008006" key="4">
    <source>
        <dbReference type="Google" id="ProtNLM"/>
    </source>
</evidence>
<protein>
    <recommendedName>
        <fullName evidence="4">DUF2680 domain-containing protein</fullName>
    </recommendedName>
</protein>
<comment type="caution">
    <text evidence="2">The sequence shown here is derived from an EMBL/GenBank/DDBJ whole genome shotgun (WGS) entry which is preliminary data.</text>
</comment>
<evidence type="ECO:0000256" key="1">
    <source>
        <dbReference type="SAM" id="SignalP"/>
    </source>
</evidence>
<name>A0ABW8SSR2_9CLOT</name>
<evidence type="ECO:0000313" key="2">
    <source>
        <dbReference type="EMBL" id="MFL0198752.1"/>
    </source>
</evidence>
<evidence type="ECO:0000313" key="3">
    <source>
        <dbReference type="Proteomes" id="UP001623660"/>
    </source>
</evidence>
<keyword evidence="1" id="KW-0732">Signal</keyword>
<gene>
    <name evidence="2" type="ORF">ACJDU8_24825</name>
</gene>
<reference evidence="2 3" key="1">
    <citation type="submission" date="2024-11" db="EMBL/GenBank/DDBJ databases">
        <authorList>
            <person name="Heng Y.C."/>
            <person name="Lim A.C.H."/>
            <person name="Lee J.K.Y."/>
            <person name="Kittelmann S."/>
        </authorList>
    </citation>
    <scope>NUCLEOTIDE SEQUENCE [LARGE SCALE GENOMIC DNA]</scope>
    <source>
        <strain evidence="2 3">WILCCON 0269</strain>
    </source>
</reference>
<dbReference type="Proteomes" id="UP001623660">
    <property type="component" value="Unassembled WGS sequence"/>
</dbReference>
<accession>A0ABW8SSR2</accession>
<organism evidence="2 3">
    <name type="scientific">Candidatus Clostridium eludens</name>
    <dbReference type="NCBI Taxonomy" id="3381663"/>
    <lineage>
        <taxon>Bacteria</taxon>
        <taxon>Bacillati</taxon>
        <taxon>Bacillota</taxon>
        <taxon>Clostridia</taxon>
        <taxon>Eubacteriales</taxon>
        <taxon>Clostridiaceae</taxon>
        <taxon>Clostridium</taxon>
    </lineage>
</organism>
<proteinExistence type="predicted"/>
<keyword evidence="3" id="KW-1185">Reference proteome</keyword>
<feature type="chain" id="PRO_5046756355" description="DUF2680 domain-containing protein" evidence="1">
    <location>
        <begin position="25"/>
        <end position="147"/>
    </location>
</feature>